<dbReference type="InterPro" id="IPR021102">
    <property type="entry name" value="PNGase_A"/>
</dbReference>
<dbReference type="Pfam" id="PF12222">
    <property type="entry name" value="PNGaseA"/>
    <property type="match status" value="1"/>
</dbReference>
<organism evidence="2 3">
    <name type="scientific">Oldenlandia corymbosa var. corymbosa</name>
    <dbReference type="NCBI Taxonomy" id="529605"/>
    <lineage>
        <taxon>Eukaryota</taxon>
        <taxon>Viridiplantae</taxon>
        <taxon>Streptophyta</taxon>
        <taxon>Embryophyta</taxon>
        <taxon>Tracheophyta</taxon>
        <taxon>Spermatophyta</taxon>
        <taxon>Magnoliopsida</taxon>
        <taxon>eudicotyledons</taxon>
        <taxon>Gunneridae</taxon>
        <taxon>Pentapetalae</taxon>
        <taxon>asterids</taxon>
        <taxon>lamiids</taxon>
        <taxon>Gentianales</taxon>
        <taxon>Rubiaceae</taxon>
        <taxon>Rubioideae</taxon>
        <taxon>Spermacoceae</taxon>
        <taxon>Hedyotis-Oldenlandia complex</taxon>
        <taxon>Oldenlandia</taxon>
    </lineage>
</organism>
<accession>A0AAV1BZN2</accession>
<evidence type="ECO:0000313" key="3">
    <source>
        <dbReference type="Proteomes" id="UP001161247"/>
    </source>
</evidence>
<keyword evidence="3" id="KW-1185">Reference proteome</keyword>
<name>A0AAV1BZN2_OLDCO</name>
<feature type="domain" description="Peptide N-acetyl-beta-D-glucosaminyl asparaginase amidase A N-terminal" evidence="1">
    <location>
        <begin position="181"/>
        <end position="527"/>
    </location>
</feature>
<proteinExistence type="predicted"/>
<dbReference type="AlphaFoldDB" id="A0AAV1BZN2"/>
<evidence type="ECO:0000313" key="2">
    <source>
        <dbReference type="EMBL" id="CAI9088268.1"/>
    </source>
</evidence>
<sequence>MEAASVFAQLNRFPQSSGHQTSICRLPRSFNNEHFKPIFVIPRRNNGISLQRMRRSNPVCSAVTEFSGFPSDPGQAVITWQIVVGSLKQLGGLKLINELFQPALHKTFVVAGIEFSKRIVKQRQCEVCRGSGLVLRADKQYIRCPGCVHFKEGHSFNQNGFNSQPQQYLEITRPLPFDSLEASCTLPILSHNFSNTYGLPPVSVPYSPPSKCRWTNVVLEIRNSCHGLQFDRIAAVWLSGAELIRTSTAEPTEEGIFWVVRKDVTRYSSLLGQDNLTLSMMLENVVDDHYTGIFQVNITFHYYDTSPHRTPLAQAPEDSVCPLIDVPGDSEIYHRTSRELNDIGKGSFELYDRPADLILPISSGGEDGFWFRIQNQSQIHSKRLEIPSNTYRAVIEVYLSGHGDDEVWYANPPDGYSYVTGETEAESKYGHGAHREVLVKLDGALVGSVVPFPVIFTGGINTLFWEPVVGIGAFDLPSYDLELTPFLGLLLQGRKPHSFSLEVSDGISFWLVDANLHLWLDLGWKQVRTGTESSVPEFSLERRSQLGVLDREFEIDAERKAKVLGWMITSAGYFTTYFEQTLKFQSGVKYTKNNGVRKMVEQKVKDKSEFSIKSGNGEAVIFHTSTEREFGLKWKGLTAAKERNAIKWANAVEIWMEEKKRVGNLWSVLRNRQNCSGWHLYHDNGIHLRKAFTHQNYSFQEEGSKCYSRMVTAENGFLVGDSITTTSYMR</sequence>
<gene>
    <name evidence="2" type="ORF">OLC1_LOCUS887</name>
</gene>
<dbReference type="InterPro" id="IPR056948">
    <property type="entry name" value="PNGaseA_N"/>
</dbReference>
<dbReference type="EMBL" id="OX459118">
    <property type="protein sequence ID" value="CAI9088268.1"/>
    <property type="molecule type" value="Genomic_DNA"/>
</dbReference>
<dbReference type="Proteomes" id="UP001161247">
    <property type="component" value="Chromosome 1"/>
</dbReference>
<protein>
    <submittedName>
        <fullName evidence="2">OLC1v1022554C1</fullName>
    </submittedName>
</protein>
<reference evidence="2" key="1">
    <citation type="submission" date="2023-03" db="EMBL/GenBank/DDBJ databases">
        <authorList>
            <person name="Julca I."/>
        </authorList>
    </citation>
    <scope>NUCLEOTIDE SEQUENCE</scope>
</reference>
<dbReference type="PANTHER" id="PTHR31104">
    <property type="entry name" value="PEPTIDE-N4-(N-ACETYL-BETA-GLUCOSAMINYL)ASPARAGINE AMIDASE A PROTEIN"/>
    <property type="match status" value="1"/>
</dbReference>
<evidence type="ECO:0000259" key="1">
    <source>
        <dbReference type="Pfam" id="PF12222"/>
    </source>
</evidence>